<gene>
    <name evidence="1" type="ORF">MILVUS5_LOCUS25429</name>
</gene>
<reference evidence="1" key="1">
    <citation type="submission" date="2023-10" db="EMBL/GenBank/DDBJ databases">
        <authorList>
            <person name="Rodriguez Cubillos JULIANA M."/>
            <person name="De Vega J."/>
        </authorList>
    </citation>
    <scope>NUCLEOTIDE SEQUENCE</scope>
</reference>
<dbReference type="EMBL" id="CASHSV030000311">
    <property type="protein sequence ID" value="CAJ2659201.1"/>
    <property type="molecule type" value="Genomic_DNA"/>
</dbReference>
<evidence type="ECO:0000313" key="1">
    <source>
        <dbReference type="EMBL" id="CAJ2659201.1"/>
    </source>
</evidence>
<organism evidence="1 2">
    <name type="scientific">Trifolium pratense</name>
    <name type="common">Red clover</name>
    <dbReference type="NCBI Taxonomy" id="57577"/>
    <lineage>
        <taxon>Eukaryota</taxon>
        <taxon>Viridiplantae</taxon>
        <taxon>Streptophyta</taxon>
        <taxon>Embryophyta</taxon>
        <taxon>Tracheophyta</taxon>
        <taxon>Spermatophyta</taxon>
        <taxon>Magnoliopsida</taxon>
        <taxon>eudicotyledons</taxon>
        <taxon>Gunneridae</taxon>
        <taxon>Pentapetalae</taxon>
        <taxon>rosids</taxon>
        <taxon>fabids</taxon>
        <taxon>Fabales</taxon>
        <taxon>Fabaceae</taxon>
        <taxon>Papilionoideae</taxon>
        <taxon>50 kb inversion clade</taxon>
        <taxon>NPAAA clade</taxon>
        <taxon>Hologalegina</taxon>
        <taxon>IRL clade</taxon>
        <taxon>Trifolieae</taxon>
        <taxon>Trifolium</taxon>
    </lineage>
</organism>
<sequence length="407" mass="45460">MRIFFNPWIMITLFVVLPVLLSLRNPRGEPQNPITQTTTSSSSSSSSSFFGTSFGTVKLANTFPFEFNLRIRDGSNLQYDFYRGTCPKAEDIIRSSVADIFFDQRSFAASILRLFFHDCFIQGCDASLLLEDRNSSYEKQAIPNLTLKGFDKIDLIKEEVEQECPGVVSCADIIALAARDAVLLAGGPFYPVLTGRRDSRQSYFQEATDQIPRPDDNVTRTLQLFNLRGFNARETVSLLGAHNIGNIGCDFIQQRLYNFQGTRQPDPSIPLDFLADMKRNCPPDNKNTSTNNSTNEFSTFTISKPMNVHDSNKKGMSYAQALSSISSGKSLDTHYYQSLLQGRGLLFSDQQLMAQEKTARLVSAYASDDGSTFRMDFAAVMLKLSNLDVLTGNQGEVRLNCSQLRNS</sequence>
<name>A0ACB0KPT6_TRIPR</name>
<proteinExistence type="predicted"/>
<keyword evidence="2" id="KW-1185">Reference proteome</keyword>
<evidence type="ECO:0000313" key="2">
    <source>
        <dbReference type="Proteomes" id="UP001177021"/>
    </source>
</evidence>
<dbReference type="Proteomes" id="UP001177021">
    <property type="component" value="Unassembled WGS sequence"/>
</dbReference>
<accession>A0ACB0KPT6</accession>
<comment type="caution">
    <text evidence="1">The sequence shown here is derived from an EMBL/GenBank/DDBJ whole genome shotgun (WGS) entry which is preliminary data.</text>
</comment>
<protein>
    <submittedName>
        <fullName evidence="1">Uncharacterized protein</fullName>
    </submittedName>
</protein>